<name>A0ABW4PXZ1_9MICO</name>
<organism evidence="1 2">
    <name type="scientific">Brachybacterium rhamnosum</name>
    <dbReference type="NCBI Taxonomy" id="173361"/>
    <lineage>
        <taxon>Bacteria</taxon>
        <taxon>Bacillati</taxon>
        <taxon>Actinomycetota</taxon>
        <taxon>Actinomycetes</taxon>
        <taxon>Micrococcales</taxon>
        <taxon>Dermabacteraceae</taxon>
        <taxon>Brachybacterium</taxon>
    </lineage>
</organism>
<dbReference type="EMBL" id="JBHUFL010000002">
    <property type="protein sequence ID" value="MFD1835029.1"/>
    <property type="molecule type" value="Genomic_DNA"/>
</dbReference>
<gene>
    <name evidence="1" type="ORF">ACFSDA_08045</name>
</gene>
<proteinExistence type="predicted"/>
<accession>A0ABW4PXZ1</accession>
<comment type="caution">
    <text evidence="1">The sequence shown here is derived from an EMBL/GenBank/DDBJ whole genome shotgun (WGS) entry which is preliminary data.</text>
</comment>
<protein>
    <submittedName>
        <fullName evidence="1">Uncharacterized protein</fullName>
    </submittedName>
</protein>
<dbReference type="RefSeq" id="WP_343904240.1">
    <property type="nucleotide sequence ID" value="NZ_BAAAIS010000002.1"/>
</dbReference>
<evidence type="ECO:0000313" key="1">
    <source>
        <dbReference type="EMBL" id="MFD1835029.1"/>
    </source>
</evidence>
<evidence type="ECO:0000313" key="2">
    <source>
        <dbReference type="Proteomes" id="UP001597280"/>
    </source>
</evidence>
<keyword evidence="2" id="KW-1185">Reference proteome</keyword>
<reference evidence="2" key="1">
    <citation type="journal article" date="2019" name="Int. J. Syst. Evol. Microbiol.">
        <title>The Global Catalogue of Microorganisms (GCM) 10K type strain sequencing project: providing services to taxonomists for standard genome sequencing and annotation.</title>
        <authorList>
            <consortium name="The Broad Institute Genomics Platform"/>
            <consortium name="The Broad Institute Genome Sequencing Center for Infectious Disease"/>
            <person name="Wu L."/>
            <person name="Ma J."/>
        </authorList>
    </citation>
    <scope>NUCLEOTIDE SEQUENCE [LARGE SCALE GENOMIC DNA]</scope>
    <source>
        <strain evidence="2">JCM 11650</strain>
    </source>
</reference>
<dbReference type="Proteomes" id="UP001597280">
    <property type="component" value="Unassembled WGS sequence"/>
</dbReference>
<sequence>MTAPETTDPAPWLHENGARYASLPDAPPGALFWIPRPEYTTAKEPR</sequence>